<dbReference type="Proteomes" id="UP001302806">
    <property type="component" value="Chromosome"/>
</dbReference>
<proteinExistence type="predicted"/>
<dbReference type="RefSeq" id="WP_415864969.1">
    <property type="nucleotide sequence ID" value="NZ_CP134537.1"/>
</dbReference>
<organism evidence="1 2">
    <name type="scientific">Thalassobellus suaedae</name>
    <dbReference type="NCBI Taxonomy" id="3074124"/>
    <lineage>
        <taxon>Bacteria</taxon>
        <taxon>Pseudomonadati</taxon>
        <taxon>Bacteroidota</taxon>
        <taxon>Flavobacteriia</taxon>
        <taxon>Flavobacteriales</taxon>
        <taxon>Flavobacteriaceae</taxon>
        <taxon>Thalassobellus</taxon>
    </lineage>
</organism>
<evidence type="ECO:0000313" key="2">
    <source>
        <dbReference type="Proteomes" id="UP001302806"/>
    </source>
</evidence>
<dbReference type="Pfam" id="PF20559">
    <property type="entry name" value="DUF6770"/>
    <property type="match status" value="1"/>
</dbReference>
<gene>
    <name evidence="1" type="ORF">RHP51_13980</name>
</gene>
<dbReference type="EMBL" id="CP134537">
    <property type="protein sequence ID" value="WNH08248.1"/>
    <property type="molecule type" value="Genomic_DNA"/>
</dbReference>
<protein>
    <submittedName>
        <fullName evidence="1">Uncharacterized protein</fullName>
    </submittedName>
</protein>
<sequence>MYDEGKLSEDKIYLQKDSGKIKFRVLPAKLGHIMLLEYNKKEKTLDLHLEKLNL</sequence>
<name>A0ABY9XQP5_9FLAO</name>
<reference evidence="1 2" key="1">
    <citation type="submission" date="2023-09" db="EMBL/GenBank/DDBJ databases">
        <title>Thalassobella suaedae gen. nov., sp. nov., a marine bacterium of the family Flavobacteriaceae isolated from a halophyte Suaeda japonica.</title>
        <authorList>
            <person name="Lee S.Y."/>
            <person name="Hwang C.Y."/>
        </authorList>
    </citation>
    <scope>NUCLEOTIDE SEQUENCE [LARGE SCALE GENOMIC DNA]</scope>
    <source>
        <strain evidence="1 2">HL-DH14</strain>
    </source>
</reference>
<dbReference type="InterPro" id="IPR046661">
    <property type="entry name" value="DUF6770"/>
</dbReference>
<evidence type="ECO:0000313" key="1">
    <source>
        <dbReference type="EMBL" id="WNH08248.1"/>
    </source>
</evidence>
<accession>A0ABY9XQP5</accession>